<feature type="compositionally biased region" description="Basic and acidic residues" evidence="1">
    <location>
        <begin position="27"/>
        <end position="36"/>
    </location>
</feature>
<sequence>MSETEGTCPNEDCNAEIAKTETVNVETDPRARDPRTEPLVICQEGHKNIV</sequence>
<feature type="region of interest" description="Disordered" evidence="1">
    <location>
        <begin position="1"/>
        <end position="38"/>
    </location>
</feature>
<protein>
    <submittedName>
        <fullName evidence="2">Uncharacterized protein</fullName>
    </submittedName>
</protein>
<evidence type="ECO:0000313" key="2">
    <source>
        <dbReference type="EMBL" id="MDS0255957.1"/>
    </source>
</evidence>
<evidence type="ECO:0000256" key="1">
    <source>
        <dbReference type="SAM" id="MobiDB-lite"/>
    </source>
</evidence>
<reference evidence="2 3" key="1">
    <citation type="submission" date="2022-06" db="EMBL/GenBank/DDBJ databases">
        <title>Haloarcula sp. a new haloarchaeum isolate from saline soil.</title>
        <authorList>
            <person name="Strakova D."/>
            <person name="Galisteo C."/>
            <person name="Sanchez-Porro C."/>
            <person name="Ventosa A."/>
        </authorList>
    </citation>
    <scope>NUCLEOTIDE SEQUENCE [LARGE SCALE GENOMIC DNA]</scope>
    <source>
        <strain evidence="2 3">JCM 15760</strain>
    </source>
</reference>
<gene>
    <name evidence="2" type="ORF">NC662_19865</name>
</gene>
<organism evidence="2 3">
    <name type="scientific">Haloarcula argentinensis</name>
    <dbReference type="NCBI Taxonomy" id="43776"/>
    <lineage>
        <taxon>Archaea</taxon>
        <taxon>Methanobacteriati</taxon>
        <taxon>Methanobacteriota</taxon>
        <taxon>Stenosarchaea group</taxon>
        <taxon>Halobacteria</taxon>
        <taxon>Halobacteriales</taxon>
        <taxon>Haloarculaceae</taxon>
        <taxon>Haloarcula</taxon>
    </lineage>
</organism>
<name>A0ABU2F641_HALAR</name>
<dbReference type="Proteomes" id="UP001248536">
    <property type="component" value="Unassembled WGS sequence"/>
</dbReference>
<accession>A0ABU2F641</accession>
<dbReference type="RefSeq" id="WP_160163342.1">
    <property type="nucleotide sequence ID" value="NZ_BAABDY010000006.1"/>
</dbReference>
<keyword evidence="3" id="KW-1185">Reference proteome</keyword>
<comment type="caution">
    <text evidence="2">The sequence shown here is derived from an EMBL/GenBank/DDBJ whole genome shotgun (WGS) entry which is preliminary data.</text>
</comment>
<proteinExistence type="predicted"/>
<evidence type="ECO:0000313" key="3">
    <source>
        <dbReference type="Proteomes" id="UP001248536"/>
    </source>
</evidence>
<dbReference type="EMBL" id="JAMQCP010000006">
    <property type="protein sequence ID" value="MDS0255957.1"/>
    <property type="molecule type" value="Genomic_DNA"/>
</dbReference>